<name>A0A370L9M8_9HYPH</name>
<dbReference type="GO" id="GO:0003677">
    <property type="term" value="F:DNA binding"/>
    <property type="evidence" value="ECO:0007669"/>
    <property type="project" value="UniProtKB-KW"/>
</dbReference>
<evidence type="ECO:0000259" key="5">
    <source>
        <dbReference type="PROSITE" id="PS50949"/>
    </source>
</evidence>
<evidence type="ECO:0000313" key="7">
    <source>
        <dbReference type="Proteomes" id="UP000255207"/>
    </source>
</evidence>
<proteinExistence type="predicted"/>
<feature type="region of interest" description="Disordered" evidence="4">
    <location>
        <begin position="1"/>
        <end position="22"/>
    </location>
</feature>
<dbReference type="Pfam" id="PF00392">
    <property type="entry name" value="GntR"/>
    <property type="match status" value="1"/>
</dbReference>
<dbReference type="AlphaFoldDB" id="A0A370L9M8"/>
<dbReference type="SUPFAM" id="SSF46785">
    <property type="entry name" value="Winged helix' DNA-binding domain"/>
    <property type="match status" value="1"/>
</dbReference>
<comment type="caution">
    <text evidence="6">The sequence shown here is derived from an EMBL/GenBank/DDBJ whole genome shotgun (WGS) entry which is preliminary data.</text>
</comment>
<accession>A0A370L9M8</accession>
<feature type="compositionally biased region" description="Basic and acidic residues" evidence="4">
    <location>
        <begin position="1"/>
        <end position="14"/>
    </location>
</feature>
<dbReference type="InterPro" id="IPR008920">
    <property type="entry name" value="TF_FadR/GntR_C"/>
</dbReference>
<dbReference type="InterPro" id="IPR000524">
    <property type="entry name" value="Tscrpt_reg_HTH_GntR"/>
</dbReference>
<keyword evidence="3" id="KW-0804">Transcription</keyword>
<dbReference type="SMART" id="SM00895">
    <property type="entry name" value="FCD"/>
    <property type="match status" value="1"/>
</dbReference>
<dbReference type="OrthoDB" id="8114900at2"/>
<sequence length="237" mass="25896">MSAKPAEAEPAAKEPRRKGRLHTNTVDALHRMIVTGELKPGQKLREQELCERLGVSRTPLREALRTLAAQGLVQLTQNRGAEVAPLTLADITALFDVVGSLEALAARLACKSLTDEAIAEIGVLHYRMMLHHVRDELPEYFALNQRIHRAIIEGARNPVLLGVWQALAARVERAKYLPNLQPNRWKAAMHEHDAMLAALVARDGDELGRLMEAHFSNGLAAILAAGASEAPPEDAGN</sequence>
<feature type="domain" description="HTH gntR-type" evidence="5">
    <location>
        <begin position="19"/>
        <end position="86"/>
    </location>
</feature>
<dbReference type="PROSITE" id="PS50949">
    <property type="entry name" value="HTH_GNTR"/>
    <property type="match status" value="1"/>
</dbReference>
<dbReference type="PRINTS" id="PR00035">
    <property type="entry name" value="HTHGNTR"/>
</dbReference>
<evidence type="ECO:0000256" key="1">
    <source>
        <dbReference type="ARBA" id="ARBA00023015"/>
    </source>
</evidence>
<dbReference type="PANTHER" id="PTHR43537:SF50">
    <property type="entry name" value="TRANSCRIPTIONAL REGULATORY PROTEIN"/>
    <property type="match status" value="1"/>
</dbReference>
<evidence type="ECO:0000256" key="3">
    <source>
        <dbReference type="ARBA" id="ARBA00023163"/>
    </source>
</evidence>
<dbReference type="Gene3D" id="1.10.10.10">
    <property type="entry name" value="Winged helix-like DNA-binding domain superfamily/Winged helix DNA-binding domain"/>
    <property type="match status" value="1"/>
</dbReference>
<gene>
    <name evidence="6" type="ORF">DWE98_05350</name>
</gene>
<dbReference type="InterPro" id="IPR036388">
    <property type="entry name" value="WH-like_DNA-bd_sf"/>
</dbReference>
<dbReference type="SMART" id="SM00345">
    <property type="entry name" value="HTH_GNTR"/>
    <property type="match status" value="1"/>
</dbReference>
<dbReference type="PANTHER" id="PTHR43537">
    <property type="entry name" value="TRANSCRIPTIONAL REGULATOR, GNTR FAMILY"/>
    <property type="match status" value="1"/>
</dbReference>
<reference evidence="7" key="1">
    <citation type="submission" date="2018-07" db="EMBL/GenBank/DDBJ databases">
        <authorList>
            <person name="Safronova V.I."/>
            <person name="Chirak E.R."/>
            <person name="Sazanova A.L."/>
        </authorList>
    </citation>
    <scope>NUCLEOTIDE SEQUENCE [LARGE SCALE GENOMIC DNA]</scope>
    <source>
        <strain evidence="7">RCAM04685</strain>
    </source>
</reference>
<dbReference type="Pfam" id="PF07729">
    <property type="entry name" value="FCD"/>
    <property type="match status" value="1"/>
</dbReference>
<dbReference type="Proteomes" id="UP000255207">
    <property type="component" value="Unassembled WGS sequence"/>
</dbReference>
<keyword evidence="7" id="KW-1185">Reference proteome</keyword>
<dbReference type="CDD" id="cd07377">
    <property type="entry name" value="WHTH_GntR"/>
    <property type="match status" value="1"/>
</dbReference>
<keyword evidence="1" id="KW-0805">Transcription regulation</keyword>
<dbReference type="EMBL" id="QQTP01000002">
    <property type="protein sequence ID" value="RDJ28028.1"/>
    <property type="molecule type" value="Genomic_DNA"/>
</dbReference>
<dbReference type="GO" id="GO:0003700">
    <property type="term" value="F:DNA-binding transcription factor activity"/>
    <property type="evidence" value="ECO:0007669"/>
    <property type="project" value="InterPro"/>
</dbReference>
<organism evidence="6 7">
    <name type="scientific">Bosea caraganae</name>
    <dbReference type="NCBI Taxonomy" id="2763117"/>
    <lineage>
        <taxon>Bacteria</taxon>
        <taxon>Pseudomonadati</taxon>
        <taxon>Pseudomonadota</taxon>
        <taxon>Alphaproteobacteria</taxon>
        <taxon>Hyphomicrobiales</taxon>
        <taxon>Boseaceae</taxon>
        <taxon>Bosea</taxon>
    </lineage>
</organism>
<dbReference type="InterPro" id="IPR036390">
    <property type="entry name" value="WH_DNA-bd_sf"/>
</dbReference>
<evidence type="ECO:0000313" key="6">
    <source>
        <dbReference type="EMBL" id="RDJ28028.1"/>
    </source>
</evidence>
<dbReference type="InterPro" id="IPR011711">
    <property type="entry name" value="GntR_C"/>
</dbReference>
<evidence type="ECO:0000256" key="2">
    <source>
        <dbReference type="ARBA" id="ARBA00023125"/>
    </source>
</evidence>
<evidence type="ECO:0000256" key="4">
    <source>
        <dbReference type="SAM" id="MobiDB-lite"/>
    </source>
</evidence>
<dbReference type="SUPFAM" id="SSF48008">
    <property type="entry name" value="GntR ligand-binding domain-like"/>
    <property type="match status" value="1"/>
</dbReference>
<dbReference type="Gene3D" id="1.20.120.530">
    <property type="entry name" value="GntR ligand-binding domain-like"/>
    <property type="match status" value="1"/>
</dbReference>
<protein>
    <submittedName>
        <fullName evidence="6">GntR family transcriptional regulator</fullName>
    </submittedName>
</protein>
<dbReference type="RefSeq" id="WP_114828153.1">
    <property type="nucleotide sequence ID" value="NZ_QQTO01000037.1"/>
</dbReference>
<keyword evidence="2" id="KW-0238">DNA-binding</keyword>